<dbReference type="EMBL" id="CAICTM010003339">
    <property type="protein sequence ID" value="CAB9531229.1"/>
    <property type="molecule type" value="Genomic_DNA"/>
</dbReference>
<dbReference type="GO" id="GO:0004650">
    <property type="term" value="F:polygalacturonase activity"/>
    <property type="evidence" value="ECO:0007669"/>
    <property type="project" value="InterPro"/>
</dbReference>
<organism evidence="6 7">
    <name type="scientific">Seminavis robusta</name>
    <dbReference type="NCBI Taxonomy" id="568900"/>
    <lineage>
        <taxon>Eukaryota</taxon>
        <taxon>Sar</taxon>
        <taxon>Stramenopiles</taxon>
        <taxon>Ochrophyta</taxon>
        <taxon>Bacillariophyta</taxon>
        <taxon>Bacillariophyceae</taxon>
        <taxon>Bacillariophycidae</taxon>
        <taxon>Naviculales</taxon>
        <taxon>Naviculaceae</taxon>
        <taxon>Seminavis</taxon>
    </lineage>
</organism>
<evidence type="ECO:0000256" key="4">
    <source>
        <dbReference type="RuleBase" id="RU361169"/>
    </source>
</evidence>
<dbReference type="InterPro" id="IPR012334">
    <property type="entry name" value="Pectin_lyas_fold"/>
</dbReference>
<dbReference type="AlphaFoldDB" id="A0A9N8F3V6"/>
<comment type="caution">
    <text evidence="6">The sequence shown here is derived from an EMBL/GenBank/DDBJ whole genome shotgun (WGS) entry which is preliminary data.</text>
</comment>
<keyword evidence="5" id="KW-0732">Signal</keyword>
<name>A0A9N8F3V6_9STRA</name>
<gene>
    <name evidence="6" type="ORF">SEMRO_3341_G346990.1</name>
</gene>
<feature type="signal peptide" evidence="5">
    <location>
        <begin position="1"/>
        <end position="25"/>
    </location>
</feature>
<dbReference type="InterPro" id="IPR051801">
    <property type="entry name" value="GH28_Enzymes"/>
</dbReference>
<dbReference type="PANTHER" id="PTHR31339:SF9">
    <property type="entry name" value="PLASMIN AND FIBRONECTIN-BINDING PROTEIN A"/>
    <property type="match status" value="1"/>
</dbReference>
<accession>A0A9N8F3V6</accession>
<dbReference type="SUPFAM" id="SSF51126">
    <property type="entry name" value="Pectin lyase-like"/>
    <property type="match status" value="1"/>
</dbReference>
<dbReference type="InterPro" id="IPR000743">
    <property type="entry name" value="Glyco_hydro_28"/>
</dbReference>
<comment type="similarity">
    <text evidence="1 4">Belongs to the glycosyl hydrolase 28 family.</text>
</comment>
<proteinExistence type="inferred from homology"/>
<evidence type="ECO:0000256" key="2">
    <source>
        <dbReference type="ARBA" id="ARBA00022801"/>
    </source>
</evidence>
<reference evidence="6" key="1">
    <citation type="submission" date="2020-06" db="EMBL/GenBank/DDBJ databases">
        <authorList>
            <consortium name="Plant Systems Biology data submission"/>
        </authorList>
    </citation>
    <scope>NUCLEOTIDE SEQUENCE</scope>
    <source>
        <strain evidence="6">D6</strain>
    </source>
</reference>
<evidence type="ECO:0000313" key="6">
    <source>
        <dbReference type="EMBL" id="CAB9531229.1"/>
    </source>
</evidence>
<dbReference type="OrthoDB" id="38244at2759"/>
<keyword evidence="2 4" id="KW-0378">Hydrolase</keyword>
<keyword evidence="3 4" id="KW-0326">Glycosidase</keyword>
<evidence type="ECO:0000256" key="1">
    <source>
        <dbReference type="ARBA" id="ARBA00008834"/>
    </source>
</evidence>
<dbReference type="Pfam" id="PF00295">
    <property type="entry name" value="Glyco_hydro_28"/>
    <property type="match status" value="1"/>
</dbReference>
<dbReference type="InterPro" id="IPR011050">
    <property type="entry name" value="Pectin_lyase_fold/virulence"/>
</dbReference>
<evidence type="ECO:0000256" key="5">
    <source>
        <dbReference type="SAM" id="SignalP"/>
    </source>
</evidence>
<dbReference type="Gene3D" id="2.160.20.10">
    <property type="entry name" value="Single-stranded right-handed beta-helix, Pectin lyase-like"/>
    <property type="match status" value="1"/>
</dbReference>
<dbReference type="PANTHER" id="PTHR31339">
    <property type="entry name" value="PECTIN LYASE-RELATED"/>
    <property type="match status" value="1"/>
</dbReference>
<sequence>MGIMSLTYSSVLLLGILFPPRTTQSFDPSTCTTRKLVVTDWSVIGDGVHDDTAAMRHLLSLPLGDDDCQTKHIVIPAHATVLTYPLNLTSHTILQVDGSLVAMASTHHWPIMPPVEIYGDSEDRYGGFTVNQYQAFLYAHNSSHIRITGQGVIDGNGPYWWDLFKRRDPALKPAGRPNLYQTVYCSHLEIDTVTMKDSPFWTVHPMLSSDIHIHHMKIRAPLYAPNVDGVDPDSAQNVMVEYNDIACGDDHIAIKAGVCGLKPAYYNECMDPAWSQRVKGYLTKNVTIRHNLFRTGMGIAIGSETSGTVRDVFIYNNTIGYCQSGDKTLTSCGWGPALHIKTTLTRSGSIDNIVFDRNIIYNTSMFIFLETNYQVGKQKLPSNYPKTVVQNIVFSNNQAVGQAMGAGFNCDKLDPCHNITVVNNTIVKATHDNHNPWGCKFIESYNVHNNTPGGLEECMAKSMNQTSHVDEYYAEDRLGKPGTPWWLDSAAVN</sequence>
<protein>
    <submittedName>
        <fullName evidence="6">Probable polygalacturonase</fullName>
    </submittedName>
</protein>
<dbReference type="GO" id="GO:0005975">
    <property type="term" value="P:carbohydrate metabolic process"/>
    <property type="evidence" value="ECO:0007669"/>
    <property type="project" value="InterPro"/>
</dbReference>
<evidence type="ECO:0000313" key="7">
    <source>
        <dbReference type="Proteomes" id="UP001153069"/>
    </source>
</evidence>
<evidence type="ECO:0000256" key="3">
    <source>
        <dbReference type="ARBA" id="ARBA00023295"/>
    </source>
</evidence>
<keyword evidence="7" id="KW-1185">Reference proteome</keyword>
<dbReference type="Proteomes" id="UP001153069">
    <property type="component" value="Unassembled WGS sequence"/>
</dbReference>
<feature type="chain" id="PRO_5040359308" evidence="5">
    <location>
        <begin position="26"/>
        <end position="493"/>
    </location>
</feature>